<feature type="compositionally biased region" description="Polar residues" evidence="1">
    <location>
        <begin position="359"/>
        <end position="368"/>
    </location>
</feature>
<feature type="compositionally biased region" description="Polar residues" evidence="1">
    <location>
        <begin position="297"/>
        <end position="306"/>
    </location>
</feature>
<evidence type="ECO:0000313" key="3">
    <source>
        <dbReference type="Proteomes" id="UP001500767"/>
    </source>
</evidence>
<comment type="caution">
    <text evidence="2">The sequence shown here is derived from an EMBL/GenBank/DDBJ whole genome shotgun (WGS) entry which is preliminary data.</text>
</comment>
<feature type="compositionally biased region" description="Low complexity" evidence="1">
    <location>
        <begin position="109"/>
        <end position="126"/>
    </location>
</feature>
<feature type="compositionally biased region" description="Low complexity" evidence="1">
    <location>
        <begin position="313"/>
        <end position="346"/>
    </location>
</feature>
<organism evidence="2 3">
    <name type="scientific">Microlunatus spumicola</name>
    <dbReference type="NCBI Taxonomy" id="81499"/>
    <lineage>
        <taxon>Bacteria</taxon>
        <taxon>Bacillati</taxon>
        <taxon>Actinomycetota</taxon>
        <taxon>Actinomycetes</taxon>
        <taxon>Propionibacteriales</taxon>
        <taxon>Propionibacteriaceae</taxon>
        <taxon>Microlunatus</taxon>
    </lineage>
</organism>
<protein>
    <recommendedName>
        <fullName evidence="4">DUF3618 domain-containing protein</fullName>
    </recommendedName>
</protein>
<proteinExistence type="predicted"/>
<dbReference type="EMBL" id="BAAAYR010000004">
    <property type="protein sequence ID" value="GAA3572873.1"/>
    <property type="molecule type" value="Genomic_DNA"/>
</dbReference>
<evidence type="ECO:0008006" key="4">
    <source>
        <dbReference type="Google" id="ProtNLM"/>
    </source>
</evidence>
<reference evidence="3" key="1">
    <citation type="journal article" date="2019" name="Int. J. Syst. Evol. Microbiol.">
        <title>The Global Catalogue of Microorganisms (GCM) 10K type strain sequencing project: providing services to taxonomists for standard genome sequencing and annotation.</title>
        <authorList>
            <consortium name="The Broad Institute Genomics Platform"/>
            <consortium name="The Broad Institute Genome Sequencing Center for Infectious Disease"/>
            <person name="Wu L."/>
            <person name="Ma J."/>
        </authorList>
    </citation>
    <scope>NUCLEOTIDE SEQUENCE [LARGE SCALE GENOMIC DNA]</scope>
    <source>
        <strain evidence="3">JCM 16540</strain>
    </source>
</reference>
<feature type="region of interest" description="Disordered" evidence="1">
    <location>
        <begin position="12"/>
        <end position="157"/>
    </location>
</feature>
<gene>
    <name evidence="2" type="ORF">GCM10022197_32030</name>
</gene>
<evidence type="ECO:0000256" key="1">
    <source>
        <dbReference type="SAM" id="MobiDB-lite"/>
    </source>
</evidence>
<feature type="compositionally biased region" description="Polar residues" evidence="1">
    <location>
        <begin position="34"/>
        <end position="46"/>
    </location>
</feature>
<dbReference type="Proteomes" id="UP001500767">
    <property type="component" value="Unassembled WGS sequence"/>
</dbReference>
<feature type="compositionally biased region" description="Basic and acidic residues" evidence="1">
    <location>
        <begin position="127"/>
        <end position="144"/>
    </location>
</feature>
<keyword evidence="3" id="KW-1185">Reference proteome</keyword>
<feature type="region of interest" description="Disordered" evidence="1">
    <location>
        <begin position="288"/>
        <end position="368"/>
    </location>
</feature>
<sequence length="368" mass="38384">MFLLVGSHLRTKGYPRVFPPNHPLGCLGRDRPGNRQQGSRAQTGSRNSEEIHMSHSPYEPAEGVGRGVGQDPATVYEEVGTEAAPGTAASYQETYVAPTEDLYAPLPETGSSSQTSTGSQAGTSASDVKDTAADQGRRVADTAKESAGQVKDTAVEQGQQVAAVAKDEAVQVKDEAVGSLKDIVGQGRTELTSQVGTSQNRLAEYVHSLADELGTMASGGSDGTGPLADLAHRGARTGGELSKWLSDHEPSDVLDEVTRFARRRPWTFLGASLVAGVVVGRVTRSLAAEKKDEHDAQQVTSTTGTPAVTGPDYAAPVGTPTTTTAYGTTGYEQTGYEPTTPTTGYTSGYVAGDLPESPAPQTWTGGSR</sequence>
<accession>A0ABP6XZ61</accession>
<evidence type="ECO:0000313" key="2">
    <source>
        <dbReference type="EMBL" id="GAA3572873.1"/>
    </source>
</evidence>
<name>A0ABP6XZ61_9ACTN</name>